<dbReference type="GO" id="GO:0008750">
    <property type="term" value="F:proton-translocating NAD(P)+ transhydrogenase activity"/>
    <property type="evidence" value="ECO:0007669"/>
    <property type="project" value="UniProtKB-EC"/>
</dbReference>
<evidence type="ECO:0000259" key="10">
    <source>
        <dbReference type="SMART" id="SM01003"/>
    </source>
</evidence>
<keyword evidence="6" id="KW-1278">Translocase</keyword>
<dbReference type="InterPro" id="IPR008143">
    <property type="entry name" value="Ala_DH/PNT_CS2"/>
</dbReference>
<evidence type="ECO:0000256" key="1">
    <source>
        <dbReference type="ARBA" id="ARBA00003943"/>
    </source>
</evidence>
<evidence type="ECO:0000256" key="7">
    <source>
        <dbReference type="ARBA" id="ARBA00023027"/>
    </source>
</evidence>
<evidence type="ECO:0000313" key="11">
    <source>
        <dbReference type="EMBL" id="GHF57457.1"/>
    </source>
</evidence>
<dbReference type="GO" id="GO:0050661">
    <property type="term" value="F:NADP binding"/>
    <property type="evidence" value="ECO:0007669"/>
    <property type="project" value="TreeGrafter"/>
</dbReference>
<comment type="caution">
    <text evidence="12">The sequence shown here is derived from an EMBL/GenBank/DDBJ whole genome shotgun (WGS) entry which is preliminary data.</text>
</comment>
<dbReference type="SMART" id="SM01003">
    <property type="entry name" value="AlaDh_PNT_N"/>
    <property type="match status" value="1"/>
</dbReference>
<dbReference type="PANTHER" id="PTHR10160">
    <property type="entry name" value="NAD(P) TRANSHYDROGENASE"/>
    <property type="match status" value="1"/>
</dbReference>
<dbReference type="SMART" id="SM01002">
    <property type="entry name" value="AlaDh_PNT_C"/>
    <property type="match status" value="1"/>
</dbReference>
<dbReference type="PROSITE" id="PS00837">
    <property type="entry name" value="ALADH_PNT_2"/>
    <property type="match status" value="1"/>
</dbReference>
<accession>A0A7W8NRW3</accession>
<dbReference type="Proteomes" id="UP000619376">
    <property type="component" value="Unassembled WGS sequence"/>
</dbReference>
<dbReference type="CDD" id="cd05304">
    <property type="entry name" value="Rubrum_tdh"/>
    <property type="match status" value="1"/>
</dbReference>
<sequence>MAAVVGVMVSDDPAERRVPLVPDVARKLAGLGVQLVMQRGAAARAPYPEDDYPDVTWVDSAAEVAARADLLWVLGPPPDEVLATLRPGTVLVGLLQPYASAERIRTLQERQVTAFAMELLPRISRAQSMDVLSSQGAASGYQGALIAASLAPKFFPMLTYAAGTIRPARALVVGAGVAGLQAIATARRLGAIVEAYDVRPETREQIESLGAKFVDTGIMAAGTGGYARELTEGETAAQAAKLARAVAGSDVIVTTAAIPGRRAPVIVTAAMLAGMKPGSVVVDLAAETGGNVEGTVADQEVVIGGVRVAGPTHLPSRMPVHTSEMYAKNLLNFVAPFVRDGELSLDWQDEVLAGTALTHAGAVVNDRVRQALALA</sequence>
<reference evidence="12 13" key="3">
    <citation type="submission" date="2020-08" db="EMBL/GenBank/DDBJ databases">
        <title>Genomic Encyclopedia of Type Strains, Phase IV (KMG-IV): sequencing the most valuable type-strain genomes for metagenomic binning, comparative biology and taxonomic classification.</title>
        <authorList>
            <person name="Goeker M."/>
        </authorList>
    </citation>
    <scope>NUCLEOTIDE SEQUENCE [LARGE SCALE GENOMIC DNA]</scope>
    <source>
        <strain evidence="12 13">DSM 27521</strain>
    </source>
</reference>
<feature type="domain" description="Alanine dehydrogenase/pyridine nucleotide transhydrogenase NAD(H)-binding" evidence="9">
    <location>
        <begin position="148"/>
        <end position="310"/>
    </location>
</feature>
<dbReference type="Pfam" id="PF01262">
    <property type="entry name" value="AlaDh_PNT_C"/>
    <property type="match status" value="1"/>
</dbReference>
<gene>
    <name evidence="11" type="ORF">GCM10017781_37290</name>
    <name evidence="12" type="ORF">HNQ07_003791</name>
</gene>
<protein>
    <recommendedName>
        <fullName evidence="3">proton-translocating NAD(P)(+) transhydrogenase</fullName>
        <ecNumber evidence="3">7.1.1.1</ecNumber>
    </recommendedName>
</protein>
<keyword evidence="7" id="KW-0520">NAD</keyword>
<evidence type="ECO:0000313" key="12">
    <source>
        <dbReference type="EMBL" id="MBB5378290.1"/>
    </source>
</evidence>
<evidence type="ECO:0000313" key="14">
    <source>
        <dbReference type="Proteomes" id="UP000619376"/>
    </source>
</evidence>
<dbReference type="AlphaFoldDB" id="A0A7W8NRW3"/>
<dbReference type="Proteomes" id="UP000539473">
    <property type="component" value="Unassembled WGS sequence"/>
</dbReference>
<reference evidence="14" key="2">
    <citation type="journal article" date="2019" name="Int. J. Syst. Evol. Microbiol.">
        <title>The Global Catalogue of Microorganisms (GCM) 10K type strain sequencing project: providing services to taxonomists for standard genome sequencing and annotation.</title>
        <authorList>
            <consortium name="The Broad Institute Genomics Platform"/>
            <consortium name="The Broad Institute Genome Sequencing Center for Infectious Disease"/>
            <person name="Wu L."/>
            <person name="Ma J."/>
        </authorList>
    </citation>
    <scope>NUCLEOTIDE SEQUENCE [LARGE SCALE GENOMIC DNA]</scope>
    <source>
        <strain evidence="14">CGMCC 1.18437</strain>
    </source>
</reference>
<dbReference type="Gene3D" id="3.40.50.720">
    <property type="entry name" value="NAD(P)-binding Rossmann-like Domain"/>
    <property type="match status" value="2"/>
</dbReference>
<dbReference type="InterPro" id="IPR007886">
    <property type="entry name" value="AlaDH/PNT_N"/>
</dbReference>
<keyword evidence="4" id="KW-0547">Nucleotide-binding</keyword>
<dbReference type="PANTHER" id="PTHR10160:SF19">
    <property type="entry name" value="PROTON-TRANSLOCATING NAD(P)(+) TRANSHYDROGENASE"/>
    <property type="match status" value="1"/>
</dbReference>
<reference evidence="11" key="1">
    <citation type="journal article" date="2014" name="Int. J. Syst. Evol. Microbiol.">
        <title>Complete genome of a new Firmicutes species belonging to the dominant human colonic microbiota ('Ruminococcus bicirculans') reveals two chromosomes and a selective capacity to utilize plant glucans.</title>
        <authorList>
            <consortium name="NISC Comparative Sequencing Program"/>
            <person name="Wegmann U."/>
            <person name="Louis P."/>
            <person name="Goesmann A."/>
            <person name="Henrissat B."/>
            <person name="Duncan S.H."/>
            <person name="Flint H.J."/>
        </authorList>
    </citation>
    <scope>NUCLEOTIDE SEQUENCE</scope>
    <source>
        <strain evidence="11">CGMCC 1.18437</strain>
    </source>
</reference>
<evidence type="ECO:0000256" key="3">
    <source>
        <dbReference type="ARBA" id="ARBA00012943"/>
    </source>
</evidence>
<organism evidence="12 13">
    <name type="scientific">Deinococcus metalli</name>
    <dbReference type="NCBI Taxonomy" id="1141878"/>
    <lineage>
        <taxon>Bacteria</taxon>
        <taxon>Thermotogati</taxon>
        <taxon>Deinococcota</taxon>
        <taxon>Deinococci</taxon>
        <taxon>Deinococcales</taxon>
        <taxon>Deinococcaceae</taxon>
        <taxon>Deinococcus</taxon>
    </lineage>
</organism>
<evidence type="ECO:0000256" key="8">
    <source>
        <dbReference type="ARBA" id="ARBA00048202"/>
    </source>
</evidence>
<dbReference type="InterPro" id="IPR036291">
    <property type="entry name" value="NAD(P)-bd_dom_sf"/>
</dbReference>
<keyword evidence="5" id="KW-0521">NADP</keyword>
<evidence type="ECO:0000259" key="9">
    <source>
        <dbReference type="SMART" id="SM01002"/>
    </source>
</evidence>
<dbReference type="EC" id="7.1.1.1" evidence="3"/>
<dbReference type="SUPFAM" id="SSF52283">
    <property type="entry name" value="Formate/glycerate dehydrogenase catalytic domain-like"/>
    <property type="match status" value="1"/>
</dbReference>
<dbReference type="GO" id="GO:0016491">
    <property type="term" value="F:oxidoreductase activity"/>
    <property type="evidence" value="ECO:0007669"/>
    <property type="project" value="UniProtKB-KW"/>
</dbReference>
<dbReference type="Pfam" id="PF05222">
    <property type="entry name" value="AlaDh_PNT_N"/>
    <property type="match status" value="1"/>
</dbReference>
<evidence type="ECO:0000256" key="5">
    <source>
        <dbReference type="ARBA" id="ARBA00022857"/>
    </source>
</evidence>
<reference evidence="11" key="4">
    <citation type="submission" date="2024-05" db="EMBL/GenBank/DDBJ databases">
        <authorList>
            <person name="Sun Q."/>
            <person name="Zhou Y."/>
        </authorList>
    </citation>
    <scope>NUCLEOTIDE SEQUENCE</scope>
    <source>
        <strain evidence="11">CGMCC 1.18437</strain>
    </source>
</reference>
<dbReference type="EMBL" id="JACHFK010000011">
    <property type="protein sequence ID" value="MBB5378290.1"/>
    <property type="molecule type" value="Genomic_DNA"/>
</dbReference>
<name>A0A7W8NRW3_9DEIO</name>
<keyword evidence="14" id="KW-1185">Reference proteome</keyword>
<feature type="domain" description="Alanine dehydrogenase/pyridine nucleotide transhydrogenase N-terminal" evidence="10">
    <location>
        <begin position="6"/>
        <end position="139"/>
    </location>
</feature>
<dbReference type="GO" id="GO:0005886">
    <property type="term" value="C:plasma membrane"/>
    <property type="evidence" value="ECO:0007669"/>
    <property type="project" value="TreeGrafter"/>
</dbReference>
<evidence type="ECO:0000256" key="2">
    <source>
        <dbReference type="ARBA" id="ARBA00005689"/>
    </source>
</evidence>
<comment type="similarity">
    <text evidence="2">Belongs to the AlaDH/PNT family.</text>
</comment>
<comment type="catalytic activity">
    <reaction evidence="8">
        <text>NAD(+) + NADPH + H(+)(in) = NADH + NADP(+) + H(+)(out)</text>
        <dbReference type="Rhea" id="RHEA:47992"/>
        <dbReference type="ChEBI" id="CHEBI:15378"/>
        <dbReference type="ChEBI" id="CHEBI:57540"/>
        <dbReference type="ChEBI" id="CHEBI:57783"/>
        <dbReference type="ChEBI" id="CHEBI:57945"/>
        <dbReference type="ChEBI" id="CHEBI:58349"/>
        <dbReference type="EC" id="7.1.1.1"/>
    </reaction>
</comment>
<proteinExistence type="inferred from homology"/>
<evidence type="ECO:0000256" key="4">
    <source>
        <dbReference type="ARBA" id="ARBA00022741"/>
    </source>
</evidence>
<keyword evidence="12" id="KW-0560">Oxidoreductase</keyword>
<evidence type="ECO:0000313" key="13">
    <source>
        <dbReference type="Proteomes" id="UP000539473"/>
    </source>
</evidence>
<dbReference type="InterPro" id="IPR007698">
    <property type="entry name" value="AlaDH/PNT_NAD(H)-bd"/>
</dbReference>
<evidence type="ECO:0000256" key="6">
    <source>
        <dbReference type="ARBA" id="ARBA00022967"/>
    </source>
</evidence>
<dbReference type="EMBL" id="BNAJ01000011">
    <property type="protein sequence ID" value="GHF57457.1"/>
    <property type="molecule type" value="Genomic_DNA"/>
</dbReference>
<dbReference type="RefSeq" id="WP_184114650.1">
    <property type="nucleotide sequence ID" value="NZ_BNAJ01000011.1"/>
</dbReference>
<dbReference type="SUPFAM" id="SSF51735">
    <property type="entry name" value="NAD(P)-binding Rossmann-fold domains"/>
    <property type="match status" value="1"/>
</dbReference>
<comment type="function">
    <text evidence="1">The transhydrogenation between NADH and NADP is coupled to respiration and ATP hydrolysis and functions as a proton pump across the membrane.</text>
</comment>
<dbReference type="GO" id="GO:0006740">
    <property type="term" value="P:NADPH regeneration"/>
    <property type="evidence" value="ECO:0007669"/>
    <property type="project" value="TreeGrafter"/>
</dbReference>